<evidence type="ECO:0000313" key="5">
    <source>
        <dbReference type="EMBL" id="TRY79604.1"/>
    </source>
</evidence>
<name>A0A553PPI6_TIGCA</name>
<keyword evidence="3" id="KW-0560">Oxidoreductase</keyword>
<evidence type="ECO:0000259" key="4">
    <source>
        <dbReference type="Pfam" id="PF00248"/>
    </source>
</evidence>
<accession>A0A553PPI6</accession>
<dbReference type="InterPro" id="IPR036812">
    <property type="entry name" value="NAD(P)_OxRdtase_dom_sf"/>
</dbReference>
<dbReference type="EMBL" id="VCGU01000002">
    <property type="protein sequence ID" value="TRY79604.1"/>
    <property type="molecule type" value="Genomic_DNA"/>
</dbReference>
<keyword evidence="6" id="KW-1185">Reference proteome</keyword>
<dbReference type="PANTHER" id="PTHR43150">
    <property type="entry name" value="HYPERKINETIC, ISOFORM M"/>
    <property type="match status" value="1"/>
</dbReference>
<protein>
    <recommendedName>
        <fullName evidence="4">NADP-dependent oxidoreductase domain-containing protein</fullName>
    </recommendedName>
</protein>
<dbReference type="PRINTS" id="PR01577">
    <property type="entry name" value="KCNABCHANNEL"/>
</dbReference>
<dbReference type="Pfam" id="PF00248">
    <property type="entry name" value="Aldo_ket_red"/>
    <property type="match status" value="1"/>
</dbReference>
<proteinExistence type="inferred from homology"/>
<dbReference type="GO" id="GO:0008076">
    <property type="term" value="C:voltage-gated potassium channel complex"/>
    <property type="evidence" value="ECO:0007669"/>
    <property type="project" value="TreeGrafter"/>
</dbReference>
<evidence type="ECO:0000256" key="3">
    <source>
        <dbReference type="ARBA" id="ARBA00023002"/>
    </source>
</evidence>
<dbReference type="AlphaFoldDB" id="A0A553PPI6"/>
<dbReference type="GO" id="GO:0015459">
    <property type="term" value="F:potassium channel regulator activity"/>
    <property type="evidence" value="ECO:0007669"/>
    <property type="project" value="TreeGrafter"/>
</dbReference>
<dbReference type="PANTHER" id="PTHR43150:SF2">
    <property type="entry name" value="HYPERKINETIC, ISOFORM M"/>
    <property type="match status" value="1"/>
</dbReference>
<comment type="similarity">
    <text evidence="1">Belongs to the shaker potassium channel beta subunit family.</text>
</comment>
<dbReference type="GO" id="GO:0016491">
    <property type="term" value="F:oxidoreductase activity"/>
    <property type="evidence" value="ECO:0007669"/>
    <property type="project" value="UniProtKB-KW"/>
</dbReference>
<feature type="domain" description="NADP-dependent oxidoreductase" evidence="4">
    <location>
        <begin position="56"/>
        <end position="362"/>
    </location>
</feature>
<dbReference type="OMA" id="EQPAYNM"/>
<sequence>MDGMEELEFFSDTNNPVQIDNKSLVESAMIMTKLQPGSFSGIKYRHVGKSGLKISNIGLGSAKLFSSENPEMAEDIIVAAYENGINFFDISDPYQQEKAEKEFGNIFRKRKWPRRHFVVCTKIFWNKYEEGCLSRKEIIESVQTSLNNLQLDYIDLVLINKTDPNCPTEELIRAMTYLIDHGKMMYWGTARWSQGEIYEAIMVAKTMGLICPITEMSEYHWFHREKVELYMAELYNKTGFGLMTWSPISYGLCYNPKNSDDSQLIAKLLLKTHLHHGKLGLEVAGETHSNAEAMTKIKQLSAVAENLGCTLNQLAIAWNLRNQTSQSMVVSAVTIEQFWDIIQSLTFVSKITHHVNEDLDKILGNKPSRPPMVSTLQQRWQTTGGLPPC</sequence>
<dbReference type="GO" id="GO:0044325">
    <property type="term" value="F:transmembrane transporter binding"/>
    <property type="evidence" value="ECO:0007669"/>
    <property type="project" value="TreeGrafter"/>
</dbReference>
<dbReference type="GO" id="GO:1901379">
    <property type="term" value="P:regulation of potassium ion transmembrane transport"/>
    <property type="evidence" value="ECO:0007669"/>
    <property type="project" value="TreeGrafter"/>
</dbReference>
<keyword evidence="2" id="KW-0521">NADP</keyword>
<evidence type="ECO:0000256" key="1">
    <source>
        <dbReference type="ARBA" id="ARBA00006515"/>
    </source>
</evidence>
<evidence type="ECO:0000256" key="2">
    <source>
        <dbReference type="ARBA" id="ARBA00022857"/>
    </source>
</evidence>
<dbReference type="Proteomes" id="UP000318571">
    <property type="component" value="Chromosome 6"/>
</dbReference>
<dbReference type="InterPro" id="IPR005399">
    <property type="entry name" value="K_chnl_volt-dep_bsu_KCNAB-rel"/>
</dbReference>
<dbReference type="STRING" id="6832.A0A553PPI6"/>
<evidence type="ECO:0000313" key="6">
    <source>
        <dbReference type="Proteomes" id="UP000318571"/>
    </source>
</evidence>
<gene>
    <name evidence="5" type="ORF">TCAL_05905</name>
</gene>
<dbReference type="InterPro" id="IPR023210">
    <property type="entry name" value="NADP_OxRdtase_dom"/>
</dbReference>
<comment type="caution">
    <text evidence="5">The sequence shown here is derived from an EMBL/GenBank/DDBJ whole genome shotgun (WGS) entry which is preliminary data.</text>
</comment>
<reference evidence="5 6" key="1">
    <citation type="journal article" date="2018" name="Nat. Ecol. Evol.">
        <title>Genomic signatures of mitonuclear coevolution across populations of Tigriopus californicus.</title>
        <authorList>
            <person name="Barreto F.S."/>
            <person name="Watson E.T."/>
            <person name="Lima T.G."/>
            <person name="Willett C.S."/>
            <person name="Edmands S."/>
            <person name="Li W."/>
            <person name="Burton R.S."/>
        </authorList>
    </citation>
    <scope>NUCLEOTIDE SEQUENCE [LARGE SCALE GENOMIC DNA]</scope>
    <source>
        <strain evidence="5 6">San Diego</strain>
    </source>
</reference>
<organism evidence="5 6">
    <name type="scientific">Tigriopus californicus</name>
    <name type="common">Marine copepod</name>
    <dbReference type="NCBI Taxonomy" id="6832"/>
    <lineage>
        <taxon>Eukaryota</taxon>
        <taxon>Metazoa</taxon>
        <taxon>Ecdysozoa</taxon>
        <taxon>Arthropoda</taxon>
        <taxon>Crustacea</taxon>
        <taxon>Multicrustacea</taxon>
        <taxon>Hexanauplia</taxon>
        <taxon>Copepoda</taxon>
        <taxon>Harpacticoida</taxon>
        <taxon>Harpacticidae</taxon>
        <taxon>Tigriopus</taxon>
    </lineage>
</organism>
<dbReference type="SUPFAM" id="SSF51430">
    <property type="entry name" value="NAD(P)-linked oxidoreductase"/>
    <property type="match status" value="1"/>
</dbReference>
<dbReference type="Gene3D" id="3.20.20.100">
    <property type="entry name" value="NADP-dependent oxidoreductase domain"/>
    <property type="match status" value="1"/>
</dbReference>